<gene>
    <name evidence="5" type="ORF">H9784_11090</name>
</gene>
<dbReference type="GO" id="GO:0003723">
    <property type="term" value="F:RNA binding"/>
    <property type="evidence" value="ECO:0007669"/>
    <property type="project" value="UniProtKB-KW"/>
</dbReference>
<dbReference type="Proteomes" id="UP000823821">
    <property type="component" value="Unassembled WGS sequence"/>
</dbReference>
<accession>A0A9D2HNB4</accession>
<dbReference type="GO" id="GO:0160141">
    <property type="term" value="F:23S rRNA pseudouridine(955/2504/2580) synthase activity"/>
    <property type="evidence" value="ECO:0007669"/>
    <property type="project" value="UniProtKB-EC"/>
</dbReference>
<comment type="similarity">
    <text evidence="1">Belongs to the pseudouridine synthase RluA family.</text>
</comment>
<dbReference type="Pfam" id="PF00849">
    <property type="entry name" value="PseudoU_synth_2"/>
    <property type="match status" value="1"/>
</dbReference>
<evidence type="ECO:0000313" key="5">
    <source>
        <dbReference type="EMBL" id="HJA80090.1"/>
    </source>
</evidence>
<dbReference type="AlphaFoldDB" id="A0A9D2HNB4"/>
<evidence type="ECO:0000256" key="1">
    <source>
        <dbReference type="ARBA" id="ARBA00010876"/>
    </source>
</evidence>
<dbReference type="PROSITE" id="PS01129">
    <property type="entry name" value="PSI_RLU"/>
    <property type="match status" value="1"/>
</dbReference>
<proteinExistence type="inferred from homology"/>
<dbReference type="Gene3D" id="3.10.290.10">
    <property type="entry name" value="RNA-binding S4 domain"/>
    <property type="match status" value="1"/>
</dbReference>
<dbReference type="PANTHER" id="PTHR21600:SF92">
    <property type="entry name" value="RIBOSOMAL LARGE SUBUNIT PSEUDOURIDINE SYNTHASE C"/>
    <property type="match status" value="1"/>
</dbReference>
<evidence type="ECO:0000256" key="3">
    <source>
        <dbReference type="PROSITE-ProRule" id="PRU00182"/>
    </source>
</evidence>
<dbReference type="EMBL" id="DWZD01000053">
    <property type="protein sequence ID" value="HJA80090.1"/>
    <property type="molecule type" value="Genomic_DNA"/>
</dbReference>
<feature type="domain" description="Pseudouridine synthase RsuA/RluA-like" evidence="4">
    <location>
        <begin position="110"/>
        <end position="262"/>
    </location>
</feature>
<dbReference type="PANTHER" id="PTHR21600">
    <property type="entry name" value="MITOCHONDRIAL RNA PSEUDOURIDINE SYNTHASE"/>
    <property type="match status" value="1"/>
</dbReference>
<evidence type="ECO:0000259" key="4">
    <source>
        <dbReference type="Pfam" id="PF00849"/>
    </source>
</evidence>
<protein>
    <submittedName>
        <fullName evidence="5">RluA family pseudouridine synthase</fullName>
    </submittedName>
</protein>
<dbReference type="InterPro" id="IPR006224">
    <property type="entry name" value="PsdUridine_synth_RluA-like_CS"/>
</dbReference>
<keyword evidence="3" id="KW-0694">RNA-binding</keyword>
<organism evidence="5 6">
    <name type="scientific">Candidatus Desulfovibrio intestinavium</name>
    <dbReference type="NCBI Taxonomy" id="2838534"/>
    <lineage>
        <taxon>Bacteria</taxon>
        <taxon>Pseudomonadati</taxon>
        <taxon>Thermodesulfobacteriota</taxon>
        <taxon>Desulfovibrionia</taxon>
        <taxon>Desulfovibrionales</taxon>
        <taxon>Desulfovibrionaceae</taxon>
        <taxon>Desulfovibrio</taxon>
    </lineage>
</organism>
<dbReference type="PROSITE" id="PS50889">
    <property type="entry name" value="S4"/>
    <property type="match status" value="1"/>
</dbReference>
<dbReference type="GO" id="GO:0000455">
    <property type="term" value="P:enzyme-directed rRNA pseudouridine synthesis"/>
    <property type="evidence" value="ECO:0007669"/>
    <property type="project" value="TreeGrafter"/>
</dbReference>
<dbReference type="InterPro" id="IPR036986">
    <property type="entry name" value="S4_RNA-bd_sf"/>
</dbReference>
<dbReference type="InterPro" id="IPR020103">
    <property type="entry name" value="PsdUridine_synth_cat_dom_sf"/>
</dbReference>
<reference evidence="5" key="1">
    <citation type="journal article" date="2021" name="PeerJ">
        <title>Extensive microbial diversity within the chicken gut microbiome revealed by metagenomics and culture.</title>
        <authorList>
            <person name="Gilroy R."/>
            <person name="Ravi A."/>
            <person name="Getino M."/>
            <person name="Pursley I."/>
            <person name="Horton D.L."/>
            <person name="Alikhan N.F."/>
            <person name="Baker D."/>
            <person name="Gharbi K."/>
            <person name="Hall N."/>
            <person name="Watson M."/>
            <person name="Adriaenssens E.M."/>
            <person name="Foster-Nyarko E."/>
            <person name="Jarju S."/>
            <person name="Secka A."/>
            <person name="Antonio M."/>
            <person name="Oren A."/>
            <person name="Chaudhuri R.R."/>
            <person name="La Ragione R."/>
            <person name="Hildebrand F."/>
            <person name="Pallen M.J."/>
        </authorList>
    </citation>
    <scope>NUCLEOTIDE SEQUENCE</scope>
    <source>
        <strain evidence="5">5032</strain>
    </source>
</reference>
<name>A0A9D2HNB4_9BACT</name>
<dbReference type="Gene3D" id="3.30.2350.10">
    <property type="entry name" value="Pseudouridine synthase"/>
    <property type="match status" value="1"/>
</dbReference>
<reference evidence="5" key="2">
    <citation type="submission" date="2021-04" db="EMBL/GenBank/DDBJ databases">
        <authorList>
            <person name="Gilroy R."/>
        </authorList>
    </citation>
    <scope>NUCLEOTIDE SEQUENCE</scope>
    <source>
        <strain evidence="5">5032</strain>
    </source>
</reference>
<comment type="caution">
    <text evidence="5">The sequence shown here is derived from an EMBL/GenBank/DDBJ whole genome shotgun (WGS) entry which is preliminary data.</text>
</comment>
<sequence length="322" mass="35173">MSDDATIPPSAAAGEPDNAFPVQAVESGQKLLQLLQRRLGLPQSLLHRWIRTGQVRLNGGRAKPFTVVAVGDQIRLPPFARNMAERKRAEEAPAAQDVPLPPLVGRSGDIWAFNKPSGLPTQPGTGHEDSLAGRLAARYAGQPYIPTPIHRLDKDTSGVLLVAGSFAALSAMTTALRQHELCKEYLAWVRGSWPFAEARRLTHWLRKEGRDGFERVRVSDQPGDGREAVLTAVPLERGAERSLLLLRLHTGRTHQIRAQLAHVGHAVLGDIKYGTPDAAPHLMLHALRVILPDGEIFACLPEWEKPFAVRSLPAAPDMPLST</sequence>
<dbReference type="InterPro" id="IPR006145">
    <property type="entry name" value="PsdUridine_synth_RsuA/RluA"/>
</dbReference>
<dbReference type="InterPro" id="IPR050188">
    <property type="entry name" value="RluA_PseudoU_synthase"/>
</dbReference>
<evidence type="ECO:0000256" key="2">
    <source>
        <dbReference type="ARBA" id="ARBA00023235"/>
    </source>
</evidence>
<dbReference type="SUPFAM" id="SSF55120">
    <property type="entry name" value="Pseudouridine synthase"/>
    <property type="match status" value="1"/>
</dbReference>
<dbReference type="CDD" id="cd02869">
    <property type="entry name" value="PseudoU_synth_RluA_like"/>
    <property type="match status" value="1"/>
</dbReference>
<keyword evidence="2" id="KW-0413">Isomerase</keyword>
<dbReference type="SUPFAM" id="SSF55174">
    <property type="entry name" value="Alpha-L RNA-binding motif"/>
    <property type="match status" value="1"/>
</dbReference>
<evidence type="ECO:0000313" key="6">
    <source>
        <dbReference type="Proteomes" id="UP000823821"/>
    </source>
</evidence>